<evidence type="ECO:0000313" key="5">
    <source>
        <dbReference type="Proteomes" id="UP000650994"/>
    </source>
</evidence>
<feature type="transmembrane region" description="Helical" evidence="1">
    <location>
        <begin position="6"/>
        <end position="25"/>
    </location>
</feature>
<accession>A0A1M6XEK2</accession>
<dbReference type="Proteomes" id="UP000184120">
    <property type="component" value="Unassembled WGS sequence"/>
</dbReference>
<dbReference type="RefSeq" id="WP_072931291.1">
    <property type="nucleotide sequence ID" value="NZ_BMFL01000011.1"/>
</dbReference>
<evidence type="ECO:0000313" key="4">
    <source>
        <dbReference type="Proteomes" id="UP000184120"/>
    </source>
</evidence>
<reference evidence="2" key="1">
    <citation type="journal article" date="2014" name="Int. J. Syst. Evol. Microbiol.">
        <title>Complete genome of a new Firmicutes species belonging to the dominant human colonic microbiota ('Ruminococcus bicirculans') reveals two chromosomes and a selective capacity to utilize plant glucans.</title>
        <authorList>
            <consortium name="NISC Comparative Sequencing Program"/>
            <person name="Wegmann U."/>
            <person name="Louis P."/>
            <person name="Goesmann A."/>
            <person name="Henrissat B."/>
            <person name="Duncan S.H."/>
            <person name="Flint H.J."/>
        </authorList>
    </citation>
    <scope>NUCLEOTIDE SEQUENCE</scope>
    <source>
        <strain evidence="2">CGMCC 1.12707</strain>
    </source>
</reference>
<keyword evidence="1" id="KW-0812">Transmembrane</keyword>
<dbReference type="EMBL" id="FRBH01000005">
    <property type="protein sequence ID" value="SHL04235.1"/>
    <property type="molecule type" value="Genomic_DNA"/>
</dbReference>
<reference evidence="2" key="5">
    <citation type="submission" date="2024-05" db="EMBL/GenBank/DDBJ databases">
        <authorList>
            <person name="Sun Q."/>
            <person name="Zhou Y."/>
        </authorList>
    </citation>
    <scope>NUCLEOTIDE SEQUENCE</scope>
    <source>
        <strain evidence="2">CGMCC 1.12707</strain>
    </source>
</reference>
<dbReference type="AlphaFoldDB" id="A0A1M6XEK2"/>
<gene>
    <name evidence="2" type="ORF">GCM10010984_17680</name>
    <name evidence="3" type="ORF">SAMN05443634_105216</name>
</gene>
<keyword evidence="1" id="KW-0472">Membrane</keyword>
<keyword evidence="5" id="KW-1185">Reference proteome</keyword>
<protein>
    <submittedName>
        <fullName evidence="3">Uncharacterized protein</fullName>
    </submittedName>
</protein>
<proteinExistence type="predicted"/>
<keyword evidence="1" id="KW-1133">Transmembrane helix</keyword>
<reference evidence="4" key="2">
    <citation type="submission" date="2016-11" db="EMBL/GenBank/DDBJ databases">
        <authorList>
            <person name="Varghese N."/>
            <person name="Submissions S."/>
        </authorList>
    </citation>
    <scope>NUCLEOTIDE SEQUENCE [LARGE SCALE GENOMIC DNA]</scope>
    <source>
        <strain evidence="4">DSM 27989</strain>
    </source>
</reference>
<dbReference type="EMBL" id="BMFL01000011">
    <property type="protein sequence ID" value="GGF00529.1"/>
    <property type="molecule type" value="Genomic_DNA"/>
</dbReference>
<reference evidence="3" key="3">
    <citation type="submission" date="2016-11" db="EMBL/GenBank/DDBJ databases">
        <authorList>
            <person name="Jaros S."/>
            <person name="Januszkiewicz K."/>
            <person name="Wedrychowicz H."/>
        </authorList>
    </citation>
    <scope>NUCLEOTIDE SEQUENCE [LARGE SCALE GENOMIC DNA]</scope>
    <source>
        <strain evidence="3">DSM 27989</strain>
    </source>
</reference>
<evidence type="ECO:0000313" key="2">
    <source>
        <dbReference type="EMBL" id="GGF00529.1"/>
    </source>
</evidence>
<sequence>MNILLNTISVIATFIVSVGLLWLILDNTIGRFRFMKSTFNWYGFQMKDLIFISLSSLFILCFFDFYLPY</sequence>
<feature type="transmembrane region" description="Helical" evidence="1">
    <location>
        <begin position="46"/>
        <end position="67"/>
    </location>
</feature>
<evidence type="ECO:0000313" key="3">
    <source>
        <dbReference type="EMBL" id="SHL04235.1"/>
    </source>
</evidence>
<organism evidence="3 4">
    <name type="scientific">Chishuiella changwenlii</name>
    <dbReference type="NCBI Taxonomy" id="1434701"/>
    <lineage>
        <taxon>Bacteria</taxon>
        <taxon>Pseudomonadati</taxon>
        <taxon>Bacteroidota</taxon>
        <taxon>Flavobacteriia</taxon>
        <taxon>Flavobacteriales</taxon>
        <taxon>Weeksellaceae</taxon>
        <taxon>Chishuiella</taxon>
    </lineage>
</organism>
<dbReference type="STRING" id="1434701.SAMN05443634_105216"/>
<evidence type="ECO:0000256" key="1">
    <source>
        <dbReference type="SAM" id="Phobius"/>
    </source>
</evidence>
<dbReference type="Proteomes" id="UP000650994">
    <property type="component" value="Unassembled WGS sequence"/>
</dbReference>
<name>A0A1M6XEK2_9FLAO</name>
<reference evidence="5" key="4">
    <citation type="journal article" date="2019" name="Int. J. Syst. Evol. Microbiol.">
        <title>The Global Catalogue of Microorganisms (GCM) 10K type strain sequencing project: providing services to taxonomists for standard genome sequencing and annotation.</title>
        <authorList>
            <consortium name="The Broad Institute Genomics Platform"/>
            <consortium name="The Broad Institute Genome Sequencing Center for Infectious Disease"/>
            <person name="Wu L."/>
            <person name="Ma J."/>
        </authorList>
    </citation>
    <scope>NUCLEOTIDE SEQUENCE [LARGE SCALE GENOMIC DNA]</scope>
    <source>
        <strain evidence="5">CGMCC 1.12707</strain>
    </source>
</reference>